<keyword evidence="4" id="KW-1185">Reference proteome</keyword>
<evidence type="ECO:0000256" key="2">
    <source>
        <dbReference type="SAM" id="MobiDB-lite"/>
    </source>
</evidence>
<dbReference type="EMBL" id="LYBW01000058">
    <property type="protein sequence ID" value="ODR90631.1"/>
    <property type="molecule type" value="Genomic_DNA"/>
</dbReference>
<feature type="coiled-coil region" evidence="1">
    <location>
        <begin position="92"/>
        <end position="214"/>
    </location>
</feature>
<dbReference type="AlphaFoldDB" id="A0A1E3VBZ1"/>
<protein>
    <submittedName>
        <fullName evidence="3">Uncharacterized protein</fullName>
    </submittedName>
</protein>
<comment type="caution">
    <text evidence="3">The sequence shown here is derived from an EMBL/GenBank/DDBJ whole genome shotgun (WGS) entry which is preliminary data.</text>
</comment>
<dbReference type="SUPFAM" id="SSF75704">
    <property type="entry name" value="Mitotic arrest deficient-like 1, Mad1"/>
    <property type="match status" value="1"/>
</dbReference>
<organism evidence="3 4">
    <name type="scientific">Sinorhizobium alkalisoli</name>
    <dbReference type="NCBI Taxonomy" id="1752398"/>
    <lineage>
        <taxon>Bacteria</taxon>
        <taxon>Pseudomonadati</taxon>
        <taxon>Pseudomonadota</taxon>
        <taxon>Alphaproteobacteria</taxon>
        <taxon>Hyphomicrobiales</taxon>
        <taxon>Rhizobiaceae</taxon>
        <taxon>Sinorhizobium/Ensifer group</taxon>
        <taxon>Sinorhizobium</taxon>
    </lineage>
</organism>
<evidence type="ECO:0000313" key="3">
    <source>
        <dbReference type="EMBL" id="ODR90631.1"/>
    </source>
</evidence>
<evidence type="ECO:0000256" key="1">
    <source>
        <dbReference type="SAM" id="Coils"/>
    </source>
</evidence>
<feature type="region of interest" description="Disordered" evidence="2">
    <location>
        <begin position="274"/>
        <end position="303"/>
    </location>
</feature>
<dbReference type="OrthoDB" id="8304872at2"/>
<dbReference type="STRING" id="1752398.A8M32_15035"/>
<gene>
    <name evidence="3" type="ORF">A8M32_15035</name>
</gene>
<proteinExistence type="predicted"/>
<dbReference type="Proteomes" id="UP000094342">
    <property type="component" value="Unassembled WGS sequence"/>
</dbReference>
<dbReference type="Gene3D" id="1.10.287.1490">
    <property type="match status" value="1"/>
</dbReference>
<dbReference type="RefSeq" id="WP_069459210.1">
    <property type="nucleotide sequence ID" value="NZ_CP034909.1"/>
</dbReference>
<feature type="compositionally biased region" description="Basic and acidic residues" evidence="2">
    <location>
        <begin position="364"/>
        <end position="385"/>
    </location>
</feature>
<accession>A0A1E3VBZ1</accession>
<sequence>MIEYALLFALGFLTAVLFGLMIAPAIQKRIVRFAEDRLKATMPLSPQEVRAQRDAARATYAAENAKTMQALRRERDKGVALMLQSERTHQEVRRLAGENTELQAQAAEMDIEVTTMRSTIRELEQRLADVRASFESLQRADGDKSETIRRLRKDLDRHTAEIDSLRIDVVARETEVEHLKSRVAGLRDEREALRADLKAENARTREMELRLERDGSRMRQLETKLAREAAAKADRESTLERGAEEIEKLKVRLKSAKQEIREATRALRTAGVKLPKQPTPSWKAASDAGEKEKAMSQGSDADTLSEDMRMRATALSERLTNSKSAAHDEALREEMAAIAAGMIALTAMREGDTSPIHGLLTGEEAEKHENGNSLAERAKELLSPK</sequence>
<feature type="coiled-coil region" evidence="1">
    <location>
        <begin position="239"/>
        <end position="273"/>
    </location>
</feature>
<feature type="region of interest" description="Disordered" evidence="2">
    <location>
        <begin position="354"/>
        <end position="385"/>
    </location>
</feature>
<reference evidence="4" key="1">
    <citation type="submission" date="2016-05" db="EMBL/GenBank/DDBJ databases">
        <authorList>
            <person name="Li Y."/>
        </authorList>
    </citation>
    <scope>NUCLEOTIDE SEQUENCE [LARGE SCALE GENOMIC DNA]</scope>
    <source>
        <strain evidence="4">YIC4027</strain>
    </source>
</reference>
<keyword evidence="1" id="KW-0175">Coiled coil</keyword>
<name>A0A1E3VBZ1_9HYPH</name>
<evidence type="ECO:0000313" key="4">
    <source>
        <dbReference type="Proteomes" id="UP000094342"/>
    </source>
</evidence>